<dbReference type="GO" id="GO:0008270">
    <property type="term" value="F:zinc ion binding"/>
    <property type="evidence" value="ECO:0007669"/>
    <property type="project" value="InterPro"/>
</dbReference>
<dbReference type="GO" id="GO:0000976">
    <property type="term" value="F:transcription cis-regulatory region binding"/>
    <property type="evidence" value="ECO:0007669"/>
    <property type="project" value="TreeGrafter"/>
</dbReference>
<keyword evidence="2" id="KW-0539">Nucleus</keyword>
<dbReference type="InterPro" id="IPR001138">
    <property type="entry name" value="Zn2Cys6_DnaBD"/>
</dbReference>
<dbReference type="Proteomes" id="UP000029867">
    <property type="component" value="Unassembled WGS sequence"/>
</dbReference>
<dbReference type="PROSITE" id="PS50048">
    <property type="entry name" value="ZN2_CY6_FUNGAL_2"/>
    <property type="match status" value="1"/>
</dbReference>
<dbReference type="PANTHER" id="PTHR37534:SF7">
    <property type="entry name" value="TRANSCRIPTIONAL ACTIVATOR PROTEIN UGA3"/>
    <property type="match status" value="1"/>
</dbReference>
<dbReference type="InterPro" id="IPR036864">
    <property type="entry name" value="Zn2-C6_fun-type_DNA-bd_sf"/>
</dbReference>
<evidence type="ECO:0000313" key="5">
    <source>
        <dbReference type="EMBL" id="KGK36857.1"/>
    </source>
</evidence>
<evidence type="ECO:0000259" key="4">
    <source>
        <dbReference type="PROSITE" id="PS50048"/>
    </source>
</evidence>
<comment type="caution">
    <text evidence="5">The sequence shown here is derived from an EMBL/GenBank/DDBJ whole genome shotgun (WGS) entry which is preliminary data.</text>
</comment>
<dbReference type="GO" id="GO:0005634">
    <property type="term" value="C:nucleus"/>
    <property type="evidence" value="ECO:0007669"/>
    <property type="project" value="UniProtKB-SubCell"/>
</dbReference>
<dbReference type="SUPFAM" id="SSF57701">
    <property type="entry name" value="Zn2/Cys6 DNA-binding domain"/>
    <property type="match status" value="1"/>
</dbReference>
<comment type="subcellular location">
    <subcellularLocation>
        <location evidence="1">Nucleus</location>
    </subcellularLocation>
</comment>
<gene>
    <name evidence="5" type="ORF">JL09_g3982</name>
</gene>
<dbReference type="EMBL" id="JQFK01000051">
    <property type="protein sequence ID" value="KGK36857.1"/>
    <property type="molecule type" value="Genomic_DNA"/>
</dbReference>
<reference evidence="6" key="1">
    <citation type="journal article" date="2014" name="Microb. Cell Fact.">
        <title>Exploiting Issatchenkia orientalis SD108 for succinic acid production.</title>
        <authorList>
            <person name="Xiao H."/>
            <person name="Shao Z."/>
            <person name="Jiang Y."/>
            <person name="Dole S."/>
            <person name="Zhao H."/>
        </authorList>
    </citation>
    <scope>NUCLEOTIDE SEQUENCE [LARGE SCALE GENOMIC DNA]</scope>
    <source>
        <strain evidence="6">SD108</strain>
    </source>
</reference>
<dbReference type="Gene3D" id="4.10.240.10">
    <property type="entry name" value="Zn(2)-C6 fungal-type DNA-binding domain"/>
    <property type="match status" value="1"/>
</dbReference>
<dbReference type="PROSITE" id="PS00463">
    <property type="entry name" value="ZN2_CY6_FUNGAL_1"/>
    <property type="match status" value="1"/>
</dbReference>
<feature type="domain" description="Zn(2)-C6 fungal-type" evidence="4">
    <location>
        <begin position="47"/>
        <end position="77"/>
    </location>
</feature>
<evidence type="ECO:0000313" key="6">
    <source>
        <dbReference type="Proteomes" id="UP000029867"/>
    </source>
</evidence>
<evidence type="ECO:0000256" key="2">
    <source>
        <dbReference type="ARBA" id="ARBA00023242"/>
    </source>
</evidence>
<proteinExistence type="predicted"/>
<dbReference type="SMART" id="SM00066">
    <property type="entry name" value="GAL4"/>
    <property type="match status" value="1"/>
</dbReference>
<name>A0A099NY64_PICKU</name>
<dbReference type="GO" id="GO:0045944">
    <property type="term" value="P:positive regulation of transcription by RNA polymerase II"/>
    <property type="evidence" value="ECO:0007669"/>
    <property type="project" value="TreeGrafter"/>
</dbReference>
<dbReference type="CDD" id="cd00067">
    <property type="entry name" value="GAL4"/>
    <property type="match status" value="1"/>
</dbReference>
<dbReference type="Pfam" id="PF11951">
    <property type="entry name" value="Fungal_trans_2"/>
    <property type="match status" value="1"/>
</dbReference>
<sequence>MDNFEATHRVHRDKGAGNGVGKSKEKGKGNGTAKGKIKGKPTRSKSGCLNCRKRKKKCDEVKPICTGCLNRNLICEYRSLAFHPFIENKLDIVTDSNPINNNLPNNILPIDEKITKISNLENLVGETVMRIFDNNNSKLSNLFENQQVQEDLPNLDEFDIQKTKTLDDLLPIDSDFLNIFFEDQPQYLDLFKNPTPIIPPSLDIKLPVPLTALELSYFEFFCKSILSDLSILPQEFNYYTKIYIPLAFKEESVLYTLVGWGCRRRKNMNLNYQVENKEADSYIGKVNEIILYHESILDREKFITNFVCYMLLVCMEISFGDTSKWSHYFTCCFNMINKMPGNFRYLVSTCSIEGNLLAENFAYFDVLASQSNENGTFYPMADYYELFNQNNTTKIVHDPLQGCIRPVILLIGEIVSLLVEHNSLQASLDLSECDKFEIINKMMTKSDMLDESIKFSKPDLSCLQYLDSSSQLEIHLTLFEVYQIASQIYLRQVIRKLPPIVPEIQVLAYNLKKDLRLLLESLELKNSLAFPMLLLGISSTSADDKKEVTGMFKRLIQVCGYLSSYQKLFIVVQKIWDLNNNGSLYIDWFRVTKQLGWRLNLGR</sequence>
<dbReference type="eggNOG" id="ENOG502RIXM">
    <property type="taxonomic scope" value="Eukaryota"/>
</dbReference>
<dbReference type="AlphaFoldDB" id="A0A099NY64"/>
<dbReference type="PANTHER" id="PTHR37534">
    <property type="entry name" value="TRANSCRIPTIONAL ACTIVATOR PROTEIN UGA3"/>
    <property type="match status" value="1"/>
</dbReference>
<dbReference type="VEuPathDB" id="FungiDB:C5L36_0C04690"/>
<dbReference type="GO" id="GO:0000981">
    <property type="term" value="F:DNA-binding transcription factor activity, RNA polymerase II-specific"/>
    <property type="evidence" value="ECO:0007669"/>
    <property type="project" value="InterPro"/>
</dbReference>
<protein>
    <recommendedName>
        <fullName evidence="4">Zn(2)-C6 fungal-type domain-containing protein</fullName>
    </recommendedName>
</protein>
<accession>A0A099NY64</accession>
<organism evidence="5 6">
    <name type="scientific">Pichia kudriavzevii</name>
    <name type="common">Yeast</name>
    <name type="synonym">Issatchenkia orientalis</name>
    <dbReference type="NCBI Taxonomy" id="4909"/>
    <lineage>
        <taxon>Eukaryota</taxon>
        <taxon>Fungi</taxon>
        <taxon>Dikarya</taxon>
        <taxon>Ascomycota</taxon>
        <taxon>Saccharomycotina</taxon>
        <taxon>Pichiomycetes</taxon>
        <taxon>Pichiales</taxon>
        <taxon>Pichiaceae</taxon>
        <taxon>Pichia</taxon>
    </lineage>
</organism>
<dbReference type="Pfam" id="PF00172">
    <property type="entry name" value="Zn_clus"/>
    <property type="match status" value="1"/>
</dbReference>
<feature type="region of interest" description="Disordered" evidence="3">
    <location>
        <begin position="1"/>
        <end position="44"/>
    </location>
</feature>
<evidence type="ECO:0000256" key="1">
    <source>
        <dbReference type="ARBA" id="ARBA00004123"/>
    </source>
</evidence>
<evidence type="ECO:0000256" key="3">
    <source>
        <dbReference type="SAM" id="MobiDB-lite"/>
    </source>
</evidence>
<dbReference type="HOGENOM" id="CLU_015493_1_2_1"/>
<dbReference type="InterPro" id="IPR021858">
    <property type="entry name" value="Fun_TF"/>
</dbReference>